<reference evidence="1 2" key="1">
    <citation type="submission" date="2019-12" db="EMBL/GenBank/DDBJ databases">
        <authorList>
            <person name="Alioto T."/>
            <person name="Alioto T."/>
            <person name="Gomez Garrido J."/>
        </authorList>
    </citation>
    <scope>NUCLEOTIDE SEQUENCE [LARGE SCALE GENOMIC DNA]</scope>
</reference>
<dbReference type="AlphaFoldDB" id="A0A8S0ULE7"/>
<dbReference type="InterPro" id="IPR009010">
    <property type="entry name" value="Asp_de-COase-like_dom_sf"/>
</dbReference>
<dbReference type="EMBL" id="CACTIH010009029">
    <property type="protein sequence ID" value="CAA3019753.1"/>
    <property type="molecule type" value="Genomic_DNA"/>
</dbReference>
<name>A0A8S0ULE7_OLEEU</name>
<comment type="caution">
    <text evidence="1">The sequence shown here is derived from an EMBL/GenBank/DDBJ whole genome shotgun (WGS) entry which is preliminary data.</text>
</comment>
<sequence>MLDLCLTIPSGRIAFNAVHRRQAKVSTDDPVSVNRFSPPENFNLALLTLELEFVKKGKDEQVDAVLLSQQIRKKFSNQVSAASLSLS</sequence>
<keyword evidence="2" id="KW-1185">Reference proteome</keyword>
<protein>
    <submittedName>
        <fullName evidence="1">Vesicle-fusing ATPase</fullName>
    </submittedName>
</protein>
<evidence type="ECO:0000313" key="2">
    <source>
        <dbReference type="Proteomes" id="UP000594638"/>
    </source>
</evidence>
<gene>
    <name evidence="1" type="ORF">OLEA9_A026490</name>
</gene>
<dbReference type="SUPFAM" id="SSF50692">
    <property type="entry name" value="ADC-like"/>
    <property type="match status" value="1"/>
</dbReference>
<accession>A0A8S0ULE7</accession>
<proteinExistence type="predicted"/>
<organism evidence="1 2">
    <name type="scientific">Olea europaea subsp. europaea</name>
    <dbReference type="NCBI Taxonomy" id="158383"/>
    <lineage>
        <taxon>Eukaryota</taxon>
        <taxon>Viridiplantae</taxon>
        <taxon>Streptophyta</taxon>
        <taxon>Embryophyta</taxon>
        <taxon>Tracheophyta</taxon>
        <taxon>Spermatophyta</taxon>
        <taxon>Magnoliopsida</taxon>
        <taxon>eudicotyledons</taxon>
        <taxon>Gunneridae</taxon>
        <taxon>Pentapetalae</taxon>
        <taxon>asterids</taxon>
        <taxon>lamiids</taxon>
        <taxon>Lamiales</taxon>
        <taxon>Oleaceae</taxon>
        <taxon>Oleeae</taxon>
        <taxon>Olea</taxon>
    </lineage>
</organism>
<dbReference type="OrthoDB" id="1532986at2759"/>
<evidence type="ECO:0000313" key="1">
    <source>
        <dbReference type="EMBL" id="CAA3019753.1"/>
    </source>
</evidence>
<dbReference type="Proteomes" id="UP000594638">
    <property type="component" value="Unassembled WGS sequence"/>
</dbReference>
<dbReference type="Gramene" id="OE9A026490T3">
    <property type="protein sequence ID" value="OE9A026490C3"/>
    <property type="gene ID" value="OE9A026490"/>
</dbReference>